<evidence type="ECO:0000256" key="1">
    <source>
        <dbReference type="ARBA" id="ARBA00004123"/>
    </source>
</evidence>
<dbReference type="SUPFAM" id="SSF48371">
    <property type="entry name" value="ARM repeat"/>
    <property type="match status" value="1"/>
</dbReference>
<feature type="region of interest" description="Disordered" evidence="8">
    <location>
        <begin position="1124"/>
        <end position="1145"/>
    </location>
</feature>
<evidence type="ECO:0000256" key="3">
    <source>
        <dbReference type="ARBA" id="ARBA00022763"/>
    </source>
</evidence>
<evidence type="ECO:0000256" key="4">
    <source>
        <dbReference type="ARBA" id="ARBA00022776"/>
    </source>
</evidence>
<dbReference type="InterPro" id="IPR039776">
    <property type="entry name" value="Pds5"/>
</dbReference>
<dbReference type="Proteomes" id="UP001163823">
    <property type="component" value="Chromosome 6"/>
</dbReference>
<proteinExistence type="predicted"/>
<dbReference type="EMBL" id="JARAOO010000006">
    <property type="protein sequence ID" value="KAJ7965573.1"/>
    <property type="molecule type" value="Genomic_DNA"/>
</dbReference>
<dbReference type="GO" id="GO:0006281">
    <property type="term" value="P:DNA repair"/>
    <property type="evidence" value="ECO:0007669"/>
    <property type="project" value="UniProtKB-KW"/>
</dbReference>
<evidence type="ECO:0000256" key="5">
    <source>
        <dbReference type="ARBA" id="ARBA00023204"/>
    </source>
</evidence>
<accession>A0AAD7LWF1</accession>
<evidence type="ECO:0000313" key="9">
    <source>
        <dbReference type="EMBL" id="KAJ7965573.1"/>
    </source>
</evidence>
<dbReference type="GO" id="GO:0051301">
    <property type="term" value="P:cell division"/>
    <property type="evidence" value="ECO:0007669"/>
    <property type="project" value="UniProtKB-KW"/>
</dbReference>
<dbReference type="Gene3D" id="1.25.10.10">
    <property type="entry name" value="Leucine-rich Repeat Variant"/>
    <property type="match status" value="2"/>
</dbReference>
<keyword evidence="5" id="KW-0234">DNA repair</keyword>
<evidence type="ECO:0000313" key="10">
    <source>
        <dbReference type="Proteomes" id="UP001163823"/>
    </source>
</evidence>
<dbReference type="InterPro" id="IPR011989">
    <property type="entry name" value="ARM-like"/>
</dbReference>
<keyword evidence="4" id="KW-0498">Mitosis</keyword>
<keyword evidence="2" id="KW-0132">Cell division</keyword>
<name>A0AAD7LWF1_QUISA</name>
<feature type="region of interest" description="Disordered" evidence="8">
    <location>
        <begin position="1319"/>
        <end position="1348"/>
    </location>
</feature>
<dbReference type="InterPro" id="IPR016024">
    <property type="entry name" value="ARM-type_fold"/>
</dbReference>
<dbReference type="GO" id="GO:0007064">
    <property type="term" value="P:mitotic sister chromatid cohesion"/>
    <property type="evidence" value="ECO:0007669"/>
    <property type="project" value="InterPro"/>
</dbReference>
<comment type="subcellular location">
    <subcellularLocation>
        <location evidence="1">Nucleus</location>
    </subcellularLocation>
</comment>
<keyword evidence="3" id="KW-0227">DNA damage</keyword>
<keyword evidence="6" id="KW-0539">Nucleus</keyword>
<dbReference type="CDD" id="cd19953">
    <property type="entry name" value="PDS5"/>
    <property type="match status" value="1"/>
</dbReference>
<evidence type="ECO:0000256" key="6">
    <source>
        <dbReference type="ARBA" id="ARBA00023242"/>
    </source>
</evidence>
<evidence type="ECO:0000256" key="2">
    <source>
        <dbReference type="ARBA" id="ARBA00022618"/>
    </source>
</evidence>
<organism evidence="9 10">
    <name type="scientific">Quillaja saponaria</name>
    <name type="common">Soap bark tree</name>
    <dbReference type="NCBI Taxonomy" id="32244"/>
    <lineage>
        <taxon>Eukaryota</taxon>
        <taxon>Viridiplantae</taxon>
        <taxon>Streptophyta</taxon>
        <taxon>Embryophyta</taxon>
        <taxon>Tracheophyta</taxon>
        <taxon>Spermatophyta</taxon>
        <taxon>Magnoliopsida</taxon>
        <taxon>eudicotyledons</taxon>
        <taxon>Gunneridae</taxon>
        <taxon>Pentapetalae</taxon>
        <taxon>rosids</taxon>
        <taxon>fabids</taxon>
        <taxon>Fabales</taxon>
        <taxon>Quillajaceae</taxon>
        <taxon>Quillaja</taxon>
    </lineage>
</organism>
<reference evidence="9" key="1">
    <citation type="journal article" date="2023" name="Science">
        <title>Elucidation of the pathway for biosynthesis of saponin adjuvants from the soapbark tree.</title>
        <authorList>
            <person name="Reed J."/>
            <person name="Orme A."/>
            <person name="El-Demerdash A."/>
            <person name="Owen C."/>
            <person name="Martin L.B.B."/>
            <person name="Misra R.C."/>
            <person name="Kikuchi S."/>
            <person name="Rejzek M."/>
            <person name="Martin A.C."/>
            <person name="Harkess A."/>
            <person name="Leebens-Mack J."/>
            <person name="Louveau T."/>
            <person name="Stephenson M.J."/>
            <person name="Osbourn A."/>
        </authorList>
    </citation>
    <scope>NUCLEOTIDE SEQUENCE</scope>
    <source>
        <strain evidence="9">S10</strain>
    </source>
</reference>
<dbReference type="GO" id="GO:0005634">
    <property type="term" value="C:nucleus"/>
    <property type="evidence" value="ECO:0007669"/>
    <property type="project" value="UniProtKB-SubCell"/>
</dbReference>
<dbReference type="PANTHER" id="PTHR12663:SF50">
    <property type="entry name" value="SISTER CHROMATID COHESION PROTEIN PDS5 HOMOLOG B"/>
    <property type="match status" value="1"/>
</dbReference>
<keyword evidence="7" id="KW-0131">Cell cycle</keyword>
<dbReference type="PANTHER" id="PTHR12663">
    <property type="entry name" value="ANDROGEN INDUCED INHIBITOR OF PROLIFERATION AS3 / PDS5-RELATED"/>
    <property type="match status" value="1"/>
</dbReference>
<protein>
    <submittedName>
        <fullName evidence="9">Sister chromatid cohesion protein PDS5-like A isoform X1</fullName>
    </submittedName>
</protein>
<comment type="caution">
    <text evidence="9">The sequence shown here is derived from an EMBL/GenBank/DDBJ whole genome shotgun (WGS) entry which is preliminary data.</text>
</comment>
<gene>
    <name evidence="9" type="ORF">O6P43_015191</name>
</gene>
<keyword evidence="10" id="KW-1185">Reference proteome</keyword>
<dbReference type="Pfam" id="PF20168">
    <property type="entry name" value="PDS5"/>
    <property type="match status" value="1"/>
</dbReference>
<evidence type="ECO:0000256" key="8">
    <source>
        <dbReference type="SAM" id="MobiDB-lite"/>
    </source>
</evidence>
<evidence type="ECO:0000256" key="7">
    <source>
        <dbReference type="ARBA" id="ARBA00023306"/>
    </source>
</evidence>
<dbReference type="GO" id="GO:0035825">
    <property type="term" value="P:homologous recombination"/>
    <property type="evidence" value="ECO:0007669"/>
    <property type="project" value="UniProtKB-ARBA"/>
</dbReference>
<dbReference type="GO" id="GO:0000785">
    <property type="term" value="C:chromatin"/>
    <property type="evidence" value="ECO:0007669"/>
    <property type="project" value="TreeGrafter"/>
</dbReference>
<sequence>MLVVIEYEKSLLVRKTTQAKGKQHKLKEEDSIISSHQVASALSQLEPPSFPESTKKLEAVKKLDVAIKPLKKAIVHGLLQHDKEDVRLLVAICVTEIFRVMAPEPPFEEKDLRETFKLIISMFAELANTTNAFFLRRVKILETIARCKCCVIMLDIDCNDLVLEMFSTFFSVVRLDHHKSLIDDVSSIMLHILNEEASWQLVEVILRNLLKGEKGAPCAASQLAASIIRSCADKLEHFVCGFLTSCILDRDAVSSELKETYHEIILQVFQCAPEMLLAVIPGLIQELLVDVRIKAVDLVGELFALPGHRVPQKYHDLFVEFLRRFSDKSAEVRVKAVQCAKAFYVTNLSERESHEIISALEDRLLDFDDKVRTAAVIVSCDLSRSNLKLVPSNLISQTTERLRDKKVSVRKVALRKLIEVYQDYCNKCSESNMTISDLFEQIPCKILMLCYDGDCNEFRAQNLEFVLGDYLFPTDLSVMERTRHWIHLFSLFSPHHKRALDCILTQKRRLQNGMRNYLAQRKKDKENVSGDMQKRTESFFTKMAASFPDPELSKAVNCFKKLNKMNDSNIFNSLAELLDELTFETMWTIRDKFLKMERDKDKYFEFLSQLSSKCSYNIFNSEHVRCILDYLSTIETGNKHLEDSSMELLLVIISNFPSLLKGSERQFQMFMEQKNPVNEKLIKVLATAGPHISVKLSDIYPFLEKMCLEGTRSQAKCAVSAIAALIDTSKQPFFPLLYEGLIDMLYTQRNIPTVLQSLGCIAQHSASVIETRDKEITSFICQKIFRGKLSDDLMSFDDAYGCSSSCKLKIYGMKTLVKSFLPHQANHVRGKIKDFFDILLKMLQETDTFVGNVSCERDKAHIRLAAAKSILRLSRRWDLHITPEIFRCTITMAKDSSSFVRRSFLNKTHKMLKERALPIRYGCAFGLATMDCIKDLQEHSFTYMDEFIKEYSREARNLQNSSVQGAMTNCPAYILVFLIHILAHDSDFPPEGCLEETYARFCSPLFLVLLAFVKGDNFDGKKDLVKDTVSYLFSILRAVRRAEDVVDVQITMKLHMLADIGIFILKELDCDPISSPDAPQQILLPSSLYKANSKRLTNSSFDECFLIKVLHVLKSNFPLPAKSLPKRGRKCQEDDTHLNINNNGTLDKPVDLSTREIINAKSPRPDTTSGKREKKAVFVPGSGSVSLHECSTFDNPKFLSKKSGENFENNQLSSCDSASLKASLPESLDSTHNLTSADYVLEDAGTSCNISVGPLKCSRTNSRDPCSSKITYNELLCLDNENMLEKENLLAAESNKSHLQLLGPLEPSFPHSLKKTVVPTGGPATKEEASLNQKNAKARKGLKNSTVTSESEVINMNIDHVVRTTRKRK</sequence>